<dbReference type="PANTHER" id="PTHR30069">
    <property type="entry name" value="TONB-DEPENDENT OUTER MEMBRANE RECEPTOR"/>
    <property type="match status" value="1"/>
</dbReference>
<feature type="domain" description="TonB-dependent receptor plug" evidence="10">
    <location>
        <begin position="59"/>
        <end position="161"/>
    </location>
</feature>
<evidence type="ECO:0000313" key="11">
    <source>
        <dbReference type="EMBL" id="SHJ51383.1"/>
    </source>
</evidence>
<dbReference type="Gene3D" id="2.40.170.20">
    <property type="entry name" value="TonB-dependent receptor, beta-barrel domain"/>
    <property type="match status" value="1"/>
</dbReference>
<dbReference type="STRING" id="1121393.SAMN02745216_01800"/>
<dbReference type="Pfam" id="PF07715">
    <property type="entry name" value="Plug"/>
    <property type="match status" value="1"/>
</dbReference>
<reference evidence="12" key="1">
    <citation type="submission" date="2016-11" db="EMBL/GenBank/DDBJ databases">
        <authorList>
            <person name="Varghese N."/>
            <person name="Submissions S."/>
        </authorList>
    </citation>
    <scope>NUCLEOTIDE SEQUENCE [LARGE SCALE GENOMIC DNA]</scope>
    <source>
        <strain evidence="12">DSM 16219</strain>
    </source>
</reference>
<comment type="subcellular location">
    <subcellularLocation>
        <location evidence="1 8">Cell outer membrane</location>
        <topology evidence="1 8">Multi-pass membrane protein</topology>
    </subcellularLocation>
</comment>
<keyword evidence="4 8" id="KW-0812">Transmembrane</keyword>
<dbReference type="GO" id="GO:0044718">
    <property type="term" value="P:siderophore transmembrane transport"/>
    <property type="evidence" value="ECO:0007669"/>
    <property type="project" value="TreeGrafter"/>
</dbReference>
<evidence type="ECO:0000256" key="2">
    <source>
        <dbReference type="ARBA" id="ARBA00022448"/>
    </source>
</evidence>
<dbReference type="InterPro" id="IPR039426">
    <property type="entry name" value="TonB-dep_rcpt-like"/>
</dbReference>
<keyword evidence="5" id="KW-0732">Signal</keyword>
<evidence type="ECO:0000256" key="9">
    <source>
        <dbReference type="SAM" id="MobiDB-lite"/>
    </source>
</evidence>
<protein>
    <submittedName>
        <fullName evidence="11">Iron complex outermembrane recepter protein</fullName>
    </submittedName>
</protein>
<dbReference type="InterPro" id="IPR012910">
    <property type="entry name" value="Plug_dom"/>
</dbReference>
<dbReference type="Proteomes" id="UP000183994">
    <property type="component" value="Unassembled WGS sequence"/>
</dbReference>
<evidence type="ECO:0000256" key="3">
    <source>
        <dbReference type="ARBA" id="ARBA00022452"/>
    </source>
</evidence>
<dbReference type="SUPFAM" id="SSF56935">
    <property type="entry name" value="Porins"/>
    <property type="match status" value="1"/>
</dbReference>
<evidence type="ECO:0000256" key="4">
    <source>
        <dbReference type="ARBA" id="ARBA00022692"/>
    </source>
</evidence>
<keyword evidence="12" id="KW-1185">Reference proteome</keyword>
<dbReference type="InterPro" id="IPR036942">
    <property type="entry name" value="Beta-barrel_TonB_sf"/>
</dbReference>
<comment type="similarity">
    <text evidence="8">Belongs to the TonB-dependent receptor family.</text>
</comment>
<dbReference type="GO" id="GO:0009279">
    <property type="term" value="C:cell outer membrane"/>
    <property type="evidence" value="ECO:0007669"/>
    <property type="project" value="UniProtKB-SubCell"/>
</dbReference>
<keyword evidence="6 8" id="KW-0472">Membrane</keyword>
<dbReference type="Gene3D" id="2.170.130.10">
    <property type="entry name" value="TonB-dependent receptor, plug domain"/>
    <property type="match status" value="1"/>
</dbReference>
<organism evidence="11 12">
    <name type="scientific">Desulfatibacillum alkenivorans DSM 16219</name>
    <dbReference type="NCBI Taxonomy" id="1121393"/>
    <lineage>
        <taxon>Bacteria</taxon>
        <taxon>Pseudomonadati</taxon>
        <taxon>Thermodesulfobacteriota</taxon>
        <taxon>Desulfobacteria</taxon>
        <taxon>Desulfobacterales</taxon>
        <taxon>Desulfatibacillaceae</taxon>
        <taxon>Desulfatibacillum</taxon>
    </lineage>
</organism>
<evidence type="ECO:0000313" key="12">
    <source>
        <dbReference type="Proteomes" id="UP000183994"/>
    </source>
</evidence>
<dbReference type="GO" id="GO:0015344">
    <property type="term" value="F:siderophore uptake transmembrane transporter activity"/>
    <property type="evidence" value="ECO:0007669"/>
    <property type="project" value="TreeGrafter"/>
</dbReference>
<feature type="compositionally biased region" description="Polar residues" evidence="9">
    <location>
        <begin position="259"/>
        <end position="271"/>
    </location>
</feature>
<gene>
    <name evidence="11" type="ORF">SAMN02745216_01800</name>
</gene>
<evidence type="ECO:0000256" key="1">
    <source>
        <dbReference type="ARBA" id="ARBA00004571"/>
    </source>
</evidence>
<dbReference type="EMBL" id="FQZU01000008">
    <property type="protein sequence ID" value="SHJ51383.1"/>
    <property type="molecule type" value="Genomic_DNA"/>
</dbReference>
<keyword evidence="3 8" id="KW-1134">Transmembrane beta strand</keyword>
<dbReference type="PANTHER" id="PTHR30069:SF29">
    <property type="entry name" value="HEMOGLOBIN AND HEMOGLOBIN-HAPTOGLOBIN-BINDING PROTEIN 1-RELATED"/>
    <property type="match status" value="1"/>
</dbReference>
<feature type="compositionally biased region" description="Polar residues" evidence="9">
    <location>
        <begin position="229"/>
        <end position="241"/>
    </location>
</feature>
<accession>A0A1M6JXL1</accession>
<dbReference type="PROSITE" id="PS52016">
    <property type="entry name" value="TONB_DEPENDENT_REC_3"/>
    <property type="match status" value="1"/>
</dbReference>
<dbReference type="OrthoDB" id="5404807at2"/>
<sequence>MRLLLSPGKTPFSLRDAFCLAAALLVICICNSIALANEQEPIALEDMVVTQSRLDEYVKNYPQQLDILQREAIKQGHYHKVSEALASMPGVDATESVTGGTRIAIRGAGQGHVLVLVNGRPAGAAQYGGADINSIPMEMVERIEVYKPPIPVWLGAGGSSGAVNIVLQQDVKRKKAFTGRAEAYGGSRGKVGGSASGSYKVNEHAWGLSAGAIHQDGFRVNSDRDTAKASVSWQNPKTSPTRWDGSARYYHSEHGSPGRTDNPTPDARQQYNKGSADLRARGFFNDQAEYEVKVFGETLRLEDESQSGLTSLLDSNLIGIKEETTIADSLGKWALRFGANGKWEGADHTLSGDHERTQGGIHGQFDRDEGAFTWTLGVRGDLVSDFDFQPGATAGVGVPVGKGHQIKARAGYTTHVPTFGQLYQPAHGSIDQVRGNPDLIEERIVSCSLGWQWDISKKNRLECTLFREDVWDKIQYDDYTDLIKRPVNLDRTNRTGAELALSWTVGAVGLEGSYALQTTENEHNGKDLPYSPAHTFKLTAKTKAGPWKTRLEGVGRVVSDQYSDISNTEEKQVDAYASFDAKVVQPFPLFGRSAEAYVKIQNLFDANYETHHGYPDDGFRFTAGLSMDF</sequence>
<dbReference type="AlphaFoldDB" id="A0A1M6JXL1"/>
<feature type="region of interest" description="Disordered" evidence="9">
    <location>
        <begin position="226"/>
        <end position="271"/>
    </location>
</feature>
<evidence type="ECO:0000259" key="10">
    <source>
        <dbReference type="Pfam" id="PF07715"/>
    </source>
</evidence>
<evidence type="ECO:0000256" key="5">
    <source>
        <dbReference type="ARBA" id="ARBA00022729"/>
    </source>
</evidence>
<name>A0A1M6JXL1_9BACT</name>
<dbReference type="RefSeq" id="WP_083610892.1">
    <property type="nucleotide sequence ID" value="NZ_FQZU01000008.1"/>
</dbReference>
<evidence type="ECO:0000256" key="8">
    <source>
        <dbReference type="PROSITE-ProRule" id="PRU01360"/>
    </source>
</evidence>
<keyword evidence="2 8" id="KW-0813">Transport</keyword>
<evidence type="ECO:0000256" key="6">
    <source>
        <dbReference type="ARBA" id="ARBA00023136"/>
    </source>
</evidence>
<proteinExistence type="inferred from homology"/>
<dbReference type="InterPro" id="IPR037066">
    <property type="entry name" value="Plug_dom_sf"/>
</dbReference>
<evidence type="ECO:0000256" key="7">
    <source>
        <dbReference type="ARBA" id="ARBA00023237"/>
    </source>
</evidence>
<keyword evidence="7 8" id="KW-0998">Cell outer membrane</keyword>